<evidence type="ECO:0000256" key="1">
    <source>
        <dbReference type="ARBA" id="ARBA00022723"/>
    </source>
</evidence>
<evidence type="ECO:0000256" key="3">
    <source>
        <dbReference type="ARBA" id="ARBA00023014"/>
    </source>
</evidence>
<dbReference type="PROSITE" id="PS00198">
    <property type="entry name" value="4FE4S_FER_1"/>
    <property type="match status" value="2"/>
</dbReference>
<dbReference type="NCBIfam" id="NF038196">
    <property type="entry name" value="ferrodoxin_EFR1"/>
    <property type="match status" value="1"/>
</dbReference>
<keyword evidence="3" id="KW-0411">Iron-sulfur</keyword>
<evidence type="ECO:0000313" key="6">
    <source>
        <dbReference type="Proteomes" id="UP001060164"/>
    </source>
</evidence>
<keyword evidence="6" id="KW-1185">Reference proteome</keyword>
<dbReference type="InterPro" id="IPR029039">
    <property type="entry name" value="Flavoprotein-like_sf"/>
</dbReference>
<dbReference type="Pfam" id="PF12724">
    <property type="entry name" value="Flavodoxin_5"/>
    <property type="match status" value="1"/>
</dbReference>
<dbReference type="EMBL" id="CP102290">
    <property type="protein sequence ID" value="UWP59212.1"/>
    <property type="molecule type" value="Genomic_DNA"/>
</dbReference>
<reference evidence="5" key="1">
    <citation type="journal article" date="2022" name="Cell">
        <title>Design, construction, and in vivo augmentation of a complex gut microbiome.</title>
        <authorList>
            <person name="Cheng A.G."/>
            <person name="Ho P.Y."/>
            <person name="Aranda-Diaz A."/>
            <person name="Jain S."/>
            <person name="Yu F.B."/>
            <person name="Meng X."/>
            <person name="Wang M."/>
            <person name="Iakiviak M."/>
            <person name="Nagashima K."/>
            <person name="Zhao A."/>
            <person name="Murugkar P."/>
            <person name="Patil A."/>
            <person name="Atabakhsh K."/>
            <person name="Weakley A."/>
            <person name="Yan J."/>
            <person name="Brumbaugh A.R."/>
            <person name="Higginbottom S."/>
            <person name="Dimas A."/>
            <person name="Shiver A.L."/>
            <person name="Deutschbauer A."/>
            <person name="Neff N."/>
            <person name="Sonnenburg J.L."/>
            <person name="Huang K.C."/>
            <person name="Fischbach M.A."/>
        </authorList>
    </citation>
    <scope>NUCLEOTIDE SEQUENCE</scope>
    <source>
        <strain evidence="5">DSM 19829</strain>
    </source>
</reference>
<dbReference type="RefSeq" id="WP_028528876.1">
    <property type="nucleotide sequence ID" value="NZ_CABLBR010000016.1"/>
</dbReference>
<dbReference type="Gene3D" id="3.40.50.360">
    <property type="match status" value="1"/>
</dbReference>
<evidence type="ECO:0000259" key="4">
    <source>
        <dbReference type="PROSITE" id="PS51379"/>
    </source>
</evidence>
<keyword evidence="2" id="KW-0408">Iron</keyword>
<dbReference type="InterPro" id="IPR026816">
    <property type="entry name" value="Flavodoxin_dom"/>
</dbReference>
<sequence length="249" mass="27527">MIFYFSGTGNSQRTAIQMSELLGDEIVTMNKYLKKSEKDTFQSENPLVFVAPTYSWQMPKVVERWIRETKFEGNSNAYFILTCAGSVGNAAAYAKKLCAEKGLCFCGLALLIMPNNYVALSNTPDETECKGILKKAAERSALLAALIKKGEPFPEIPVTFKDKIVSGPVNGLFYTLFVHDKGFAASDACTACGKCVKRCPLNNIRLVDKKPVWNGNCTHCMACIGGCPAEAIEYKSTSRGNRRYYIMKD</sequence>
<dbReference type="InterPro" id="IPR017896">
    <property type="entry name" value="4Fe4S_Fe-S-bd"/>
</dbReference>
<dbReference type="PROSITE" id="PS51379">
    <property type="entry name" value="4FE4S_FER_2"/>
    <property type="match status" value="2"/>
</dbReference>
<feature type="domain" description="4Fe-4S ferredoxin-type" evidence="4">
    <location>
        <begin position="180"/>
        <end position="209"/>
    </location>
</feature>
<dbReference type="Proteomes" id="UP001060164">
    <property type="component" value="Chromosome"/>
</dbReference>
<protein>
    <submittedName>
        <fullName evidence="5">EFR1 family ferrodoxin</fullName>
    </submittedName>
</protein>
<dbReference type="SUPFAM" id="SSF54862">
    <property type="entry name" value="4Fe-4S ferredoxins"/>
    <property type="match status" value="1"/>
</dbReference>
<dbReference type="InterPro" id="IPR047964">
    <property type="entry name" value="EFR1-like"/>
</dbReference>
<name>A0ABY5VG16_9FIRM</name>
<dbReference type="Gene3D" id="3.30.70.20">
    <property type="match status" value="1"/>
</dbReference>
<evidence type="ECO:0000313" key="5">
    <source>
        <dbReference type="EMBL" id="UWP59212.1"/>
    </source>
</evidence>
<organism evidence="5 6">
    <name type="scientific">Ruminococcus gauvreauii</name>
    <dbReference type="NCBI Taxonomy" id="438033"/>
    <lineage>
        <taxon>Bacteria</taxon>
        <taxon>Bacillati</taxon>
        <taxon>Bacillota</taxon>
        <taxon>Clostridia</taxon>
        <taxon>Eubacteriales</taxon>
        <taxon>Oscillospiraceae</taxon>
        <taxon>Ruminococcus</taxon>
    </lineage>
</organism>
<gene>
    <name evidence="5" type="ORF">NQ502_17900</name>
</gene>
<dbReference type="Pfam" id="PF13187">
    <property type="entry name" value="Fer4_9"/>
    <property type="match status" value="1"/>
</dbReference>
<proteinExistence type="predicted"/>
<keyword evidence="1" id="KW-0479">Metal-binding</keyword>
<dbReference type="InterPro" id="IPR017900">
    <property type="entry name" value="4Fe4S_Fe_S_CS"/>
</dbReference>
<evidence type="ECO:0000256" key="2">
    <source>
        <dbReference type="ARBA" id="ARBA00023004"/>
    </source>
</evidence>
<dbReference type="SUPFAM" id="SSF52218">
    <property type="entry name" value="Flavoproteins"/>
    <property type="match status" value="1"/>
</dbReference>
<accession>A0ABY5VG16</accession>
<feature type="domain" description="4Fe-4S ferredoxin-type" evidence="4">
    <location>
        <begin position="210"/>
        <end position="237"/>
    </location>
</feature>